<dbReference type="CDD" id="cd04645">
    <property type="entry name" value="LbH_gamma_CA_like"/>
    <property type="match status" value="1"/>
</dbReference>
<evidence type="ECO:0000313" key="2">
    <source>
        <dbReference type="Proteomes" id="UP000246278"/>
    </source>
</evidence>
<dbReference type="Gene3D" id="2.160.10.10">
    <property type="entry name" value="Hexapeptide repeat proteins"/>
    <property type="match status" value="1"/>
</dbReference>
<dbReference type="InterPro" id="IPR001451">
    <property type="entry name" value="Hexapep"/>
</dbReference>
<dbReference type="EMBL" id="PDNZ01000002">
    <property type="protein sequence ID" value="PWW82960.1"/>
    <property type="molecule type" value="Genomic_DNA"/>
</dbReference>
<keyword evidence="2" id="KW-1185">Reference proteome</keyword>
<dbReference type="InterPro" id="IPR047324">
    <property type="entry name" value="LbH_gamma_CA-like"/>
</dbReference>
<evidence type="ECO:0000313" key="1">
    <source>
        <dbReference type="EMBL" id="PWW82960.1"/>
    </source>
</evidence>
<dbReference type="Proteomes" id="UP000246278">
    <property type="component" value="Unassembled WGS sequence"/>
</dbReference>
<sequence>MVTVLPYKGRYPDLHESVFLADGARIIGDVTIGAHSSVWFNTVIRGDVCPIRVGEKTSVQDNATLHVTHDTGPLNIGSNVTIGHGAVLHACTVKDYVLIGMGAVLLDDCVIEPYSVVAAGSLVRQGFKVPSGMLVAGIPAKVVRPITDVERETIDESPENYVRYVQNYREGGYDGKGHGEVVEFK</sequence>
<reference evidence="2" key="1">
    <citation type="submission" date="2017-10" db="EMBL/GenBank/DDBJ databases">
        <authorList>
            <person name="Gaisin V.A."/>
            <person name="Rysina M.S."/>
            <person name="Grouzdev D.S."/>
        </authorList>
    </citation>
    <scope>NUCLEOTIDE SEQUENCE [LARGE SCALE GENOMIC DNA]</scope>
    <source>
        <strain evidence="2">V1</strain>
    </source>
</reference>
<dbReference type="RefSeq" id="WP_110022418.1">
    <property type="nucleotide sequence ID" value="NZ_PDNZ01000002.1"/>
</dbReference>
<dbReference type="InterPro" id="IPR011004">
    <property type="entry name" value="Trimer_LpxA-like_sf"/>
</dbReference>
<comment type="caution">
    <text evidence="1">The sequence shown here is derived from an EMBL/GenBank/DDBJ whole genome shotgun (WGS) entry which is preliminary data.</text>
</comment>
<protein>
    <submittedName>
        <fullName evidence="1">Gamma carbonic anhydrase family protein</fullName>
    </submittedName>
</protein>
<dbReference type="OrthoDB" id="9803036at2"/>
<dbReference type="InterPro" id="IPR050484">
    <property type="entry name" value="Transf_Hexapept/Carb_Anhydrase"/>
</dbReference>
<dbReference type="AlphaFoldDB" id="A0A317T9E3"/>
<organism evidence="1 2">
    <name type="scientific">Prosthecochloris marina</name>
    <dbReference type="NCBI Taxonomy" id="2017681"/>
    <lineage>
        <taxon>Bacteria</taxon>
        <taxon>Pseudomonadati</taxon>
        <taxon>Chlorobiota</taxon>
        <taxon>Chlorobiia</taxon>
        <taxon>Chlorobiales</taxon>
        <taxon>Chlorobiaceae</taxon>
        <taxon>Prosthecochloris</taxon>
    </lineage>
</organism>
<name>A0A317T9E3_9CHLB</name>
<proteinExistence type="predicted"/>
<accession>A0A317T9E3</accession>
<dbReference type="Pfam" id="PF00132">
    <property type="entry name" value="Hexapep"/>
    <property type="match status" value="1"/>
</dbReference>
<dbReference type="SUPFAM" id="SSF51161">
    <property type="entry name" value="Trimeric LpxA-like enzymes"/>
    <property type="match status" value="1"/>
</dbReference>
<dbReference type="PANTHER" id="PTHR13061">
    <property type="entry name" value="DYNACTIN SUBUNIT P25"/>
    <property type="match status" value="1"/>
</dbReference>
<gene>
    <name evidence="1" type="ORF">CR164_02850</name>
</gene>
<dbReference type="PANTHER" id="PTHR13061:SF29">
    <property type="entry name" value="GAMMA CARBONIC ANHYDRASE-LIKE 1, MITOCHONDRIAL-RELATED"/>
    <property type="match status" value="1"/>
</dbReference>